<name>A0A396IUM7_MEDTR</name>
<feature type="region of interest" description="Disordered" evidence="1">
    <location>
        <begin position="44"/>
        <end position="74"/>
    </location>
</feature>
<evidence type="ECO:0000313" key="2">
    <source>
        <dbReference type="EMBL" id="RHN66637.1"/>
    </source>
</evidence>
<gene>
    <name evidence="2" type="ORF">MtrunA17_Chr3g0093471</name>
</gene>
<dbReference type="Gramene" id="rna14674">
    <property type="protein sequence ID" value="RHN66637.1"/>
    <property type="gene ID" value="gene14674"/>
</dbReference>
<proteinExistence type="predicted"/>
<comment type="caution">
    <text evidence="2">The sequence shown here is derived from an EMBL/GenBank/DDBJ whole genome shotgun (WGS) entry which is preliminary data.</text>
</comment>
<dbReference type="EMBL" id="PSQE01000003">
    <property type="protein sequence ID" value="RHN66637.1"/>
    <property type="molecule type" value="Genomic_DNA"/>
</dbReference>
<evidence type="ECO:0000256" key="1">
    <source>
        <dbReference type="SAM" id="MobiDB-lite"/>
    </source>
</evidence>
<feature type="compositionally biased region" description="Basic and acidic residues" evidence="1">
    <location>
        <begin position="46"/>
        <end position="64"/>
    </location>
</feature>
<sequence length="176" mass="19660">MLERERDRVKLTSLLRSTRMTPFAKEELRAARAQQAVVQGIAHSNPRQDEHIGCSTAHPKDPHSKTSSKKRRLNSSMVVIPEVVEEHVEPEASELASYVGSPGTWRSELATFKSGAEDSSLWDVEFPFNHAWNEVSKQGDKAKMKKLGINESLKAMRAYSLWASALANSTESLGQR</sequence>
<protein>
    <submittedName>
        <fullName evidence="2">Uncharacterized protein</fullName>
    </submittedName>
</protein>
<organism evidence="2">
    <name type="scientific">Medicago truncatula</name>
    <name type="common">Barrel medic</name>
    <name type="synonym">Medicago tribuloides</name>
    <dbReference type="NCBI Taxonomy" id="3880"/>
    <lineage>
        <taxon>Eukaryota</taxon>
        <taxon>Viridiplantae</taxon>
        <taxon>Streptophyta</taxon>
        <taxon>Embryophyta</taxon>
        <taxon>Tracheophyta</taxon>
        <taxon>Spermatophyta</taxon>
        <taxon>Magnoliopsida</taxon>
        <taxon>eudicotyledons</taxon>
        <taxon>Gunneridae</taxon>
        <taxon>Pentapetalae</taxon>
        <taxon>rosids</taxon>
        <taxon>fabids</taxon>
        <taxon>Fabales</taxon>
        <taxon>Fabaceae</taxon>
        <taxon>Papilionoideae</taxon>
        <taxon>50 kb inversion clade</taxon>
        <taxon>NPAAA clade</taxon>
        <taxon>Hologalegina</taxon>
        <taxon>IRL clade</taxon>
        <taxon>Trifolieae</taxon>
        <taxon>Medicago</taxon>
    </lineage>
</organism>
<dbReference type="Proteomes" id="UP000265566">
    <property type="component" value="Chromosome 3"/>
</dbReference>
<dbReference type="AlphaFoldDB" id="A0A396IUM7"/>
<reference evidence="2" key="1">
    <citation type="journal article" date="2018" name="Nat. Plants">
        <title>Whole-genome landscape of Medicago truncatula symbiotic genes.</title>
        <authorList>
            <person name="Pecrix Y."/>
            <person name="Gamas P."/>
            <person name="Carrere S."/>
        </authorList>
    </citation>
    <scope>NUCLEOTIDE SEQUENCE</scope>
    <source>
        <tissue evidence="2">Leaves</tissue>
    </source>
</reference>
<accession>A0A396IUM7</accession>